<feature type="domain" description="Protein HIRA-like C-terminal" evidence="11">
    <location>
        <begin position="838"/>
        <end position="1015"/>
    </location>
</feature>
<evidence type="ECO:0000313" key="14">
    <source>
        <dbReference type="Proteomes" id="UP001175271"/>
    </source>
</evidence>
<dbReference type="InterPro" id="IPR055410">
    <property type="entry name" value="Beta-prop_CAF1B_HIR1"/>
</dbReference>
<comment type="similarity">
    <text evidence="2">Belongs to the WD repeat HIR1 family.</text>
</comment>
<evidence type="ECO:0000256" key="9">
    <source>
        <dbReference type="PROSITE-ProRule" id="PRU00221"/>
    </source>
</evidence>
<reference evidence="13" key="1">
    <citation type="submission" date="2023-06" db="EMBL/GenBank/DDBJ databases">
        <title>Genomic analysis of the entomopathogenic nematode Steinernema hermaphroditum.</title>
        <authorList>
            <person name="Schwarz E.M."/>
            <person name="Heppert J.K."/>
            <person name="Baniya A."/>
            <person name="Schwartz H.T."/>
            <person name="Tan C.-H."/>
            <person name="Antoshechkin I."/>
            <person name="Sternberg P.W."/>
            <person name="Goodrich-Blair H."/>
            <person name="Dillman A.R."/>
        </authorList>
    </citation>
    <scope>NUCLEOTIDE SEQUENCE</scope>
    <source>
        <strain evidence="13">PS9179</strain>
        <tissue evidence="13">Whole animal</tissue>
    </source>
</reference>
<dbReference type="GO" id="GO:0031491">
    <property type="term" value="F:nucleosome binding"/>
    <property type="evidence" value="ECO:0007669"/>
    <property type="project" value="TreeGrafter"/>
</dbReference>
<dbReference type="PANTHER" id="PTHR13831">
    <property type="entry name" value="MEMBER OF THE HIR1 FAMILY OF WD-REPEAT PROTEINS"/>
    <property type="match status" value="1"/>
</dbReference>
<dbReference type="PROSITE" id="PS50082">
    <property type="entry name" value="WD_REPEATS_2"/>
    <property type="match status" value="2"/>
</dbReference>
<dbReference type="SUPFAM" id="SSF50978">
    <property type="entry name" value="WD40 repeat-like"/>
    <property type="match status" value="1"/>
</dbReference>
<keyword evidence="5" id="KW-0156">Chromatin regulator</keyword>
<dbReference type="Pfam" id="PF07569">
    <property type="entry name" value="Hira"/>
    <property type="match status" value="1"/>
</dbReference>
<gene>
    <name evidence="13" type="ORF">QR680_014915</name>
</gene>
<feature type="transmembrane region" description="Helical" evidence="10">
    <location>
        <begin position="1372"/>
        <end position="1394"/>
    </location>
</feature>
<feature type="transmembrane region" description="Helical" evidence="10">
    <location>
        <begin position="27"/>
        <end position="48"/>
    </location>
</feature>
<feature type="domain" description="CAF1B/HIR1 beta-propeller" evidence="12">
    <location>
        <begin position="166"/>
        <end position="521"/>
    </location>
</feature>
<evidence type="ECO:0000256" key="3">
    <source>
        <dbReference type="ARBA" id="ARBA00022574"/>
    </source>
</evidence>
<dbReference type="EMBL" id="JAUCMV010000002">
    <property type="protein sequence ID" value="KAK0420833.1"/>
    <property type="molecule type" value="Genomic_DNA"/>
</dbReference>
<evidence type="ECO:0000256" key="7">
    <source>
        <dbReference type="ARBA" id="ARBA00023163"/>
    </source>
</evidence>
<keyword evidence="7" id="KW-0804">Transcription</keyword>
<feature type="transmembrane region" description="Helical" evidence="10">
    <location>
        <begin position="1340"/>
        <end position="1360"/>
    </location>
</feature>
<feature type="transmembrane region" description="Helical" evidence="10">
    <location>
        <begin position="851"/>
        <end position="868"/>
    </location>
</feature>
<feature type="transmembrane region" description="Helical" evidence="10">
    <location>
        <begin position="1133"/>
        <end position="1157"/>
    </location>
</feature>
<dbReference type="GO" id="GO:0006338">
    <property type="term" value="P:chromatin remodeling"/>
    <property type="evidence" value="ECO:0007669"/>
    <property type="project" value="InterPro"/>
</dbReference>
<dbReference type="SUPFAM" id="SSF50969">
    <property type="entry name" value="YVTN repeat-like/Quinoprotein amine dehydrogenase"/>
    <property type="match status" value="1"/>
</dbReference>
<dbReference type="PANTHER" id="PTHR13831:SF0">
    <property type="entry name" value="PROTEIN HIRA"/>
    <property type="match status" value="1"/>
</dbReference>
<comment type="subcellular location">
    <subcellularLocation>
        <location evidence="1">Nucleus</location>
    </subcellularLocation>
</comment>
<dbReference type="Pfam" id="PF24105">
    <property type="entry name" value="Beta-prop_CAF1B_HIR1"/>
    <property type="match status" value="1"/>
</dbReference>
<feature type="repeat" description="WD" evidence="9">
    <location>
        <begin position="334"/>
        <end position="375"/>
    </location>
</feature>
<feature type="transmembrane region" description="Helical" evidence="10">
    <location>
        <begin position="1268"/>
        <end position="1297"/>
    </location>
</feature>
<feature type="transmembrane region" description="Helical" evidence="10">
    <location>
        <begin position="1225"/>
        <end position="1248"/>
    </location>
</feature>
<keyword evidence="10" id="KW-0812">Transmembrane</keyword>
<keyword evidence="10" id="KW-1133">Transmembrane helix</keyword>
<evidence type="ECO:0000256" key="8">
    <source>
        <dbReference type="ARBA" id="ARBA00023242"/>
    </source>
</evidence>
<keyword evidence="8" id="KW-0539">Nucleus</keyword>
<feature type="transmembrane region" description="Helical" evidence="10">
    <location>
        <begin position="89"/>
        <end position="108"/>
    </location>
</feature>
<dbReference type="GO" id="GO:0000417">
    <property type="term" value="C:HIR complex"/>
    <property type="evidence" value="ECO:0007669"/>
    <property type="project" value="TreeGrafter"/>
</dbReference>
<feature type="transmembrane region" description="Helical" evidence="10">
    <location>
        <begin position="1169"/>
        <end position="1188"/>
    </location>
</feature>
<dbReference type="InterPro" id="IPR031120">
    <property type="entry name" value="HIR1-like"/>
</dbReference>
<comment type="caution">
    <text evidence="13">The sequence shown here is derived from an EMBL/GenBank/DDBJ whole genome shotgun (WGS) entry which is preliminary data.</text>
</comment>
<evidence type="ECO:0000313" key="13">
    <source>
        <dbReference type="EMBL" id="KAK0420833.1"/>
    </source>
</evidence>
<dbReference type="GO" id="GO:0000785">
    <property type="term" value="C:chromatin"/>
    <property type="evidence" value="ECO:0007669"/>
    <property type="project" value="TreeGrafter"/>
</dbReference>
<evidence type="ECO:0000256" key="1">
    <source>
        <dbReference type="ARBA" id="ARBA00004123"/>
    </source>
</evidence>
<proteinExistence type="inferred from homology"/>
<protein>
    <recommendedName>
        <fullName evidence="15">Protein HIRA</fullName>
    </recommendedName>
</protein>
<dbReference type="Gene3D" id="2.130.10.10">
    <property type="entry name" value="YVTN repeat-like/Quinoprotein amine dehydrogenase"/>
    <property type="match status" value="3"/>
</dbReference>
<dbReference type="SMART" id="SM00320">
    <property type="entry name" value="WD40"/>
    <property type="match status" value="6"/>
</dbReference>
<keyword evidence="4" id="KW-0677">Repeat</keyword>
<dbReference type="InterPro" id="IPR011044">
    <property type="entry name" value="Quino_amine_DH_bsu"/>
</dbReference>
<dbReference type="InterPro" id="IPR036322">
    <property type="entry name" value="WD40_repeat_dom_sf"/>
</dbReference>
<evidence type="ECO:0000256" key="2">
    <source>
        <dbReference type="ARBA" id="ARBA00007306"/>
    </source>
</evidence>
<feature type="repeat" description="WD" evidence="9">
    <location>
        <begin position="287"/>
        <end position="319"/>
    </location>
</feature>
<evidence type="ECO:0000259" key="12">
    <source>
        <dbReference type="Pfam" id="PF24105"/>
    </source>
</evidence>
<evidence type="ECO:0000256" key="5">
    <source>
        <dbReference type="ARBA" id="ARBA00022853"/>
    </source>
</evidence>
<organism evidence="13 14">
    <name type="scientific">Steinernema hermaphroditum</name>
    <dbReference type="NCBI Taxonomy" id="289476"/>
    <lineage>
        <taxon>Eukaryota</taxon>
        <taxon>Metazoa</taxon>
        <taxon>Ecdysozoa</taxon>
        <taxon>Nematoda</taxon>
        <taxon>Chromadorea</taxon>
        <taxon>Rhabditida</taxon>
        <taxon>Tylenchina</taxon>
        <taxon>Panagrolaimomorpha</taxon>
        <taxon>Strongyloidoidea</taxon>
        <taxon>Steinernematidae</taxon>
        <taxon>Steinernema</taxon>
    </lineage>
</organism>
<feature type="transmembrane region" description="Helical" evidence="10">
    <location>
        <begin position="115"/>
        <end position="137"/>
    </location>
</feature>
<sequence>MADAEDDPEINLMREREPTTVHNLKRWILTVGSTTQLLFLLFGLYHIFLRVYGVSIGKKCYAFESFDQCDQPPFSEGAEFMACSVDFGVFIYPPFLYLIGLFLTLSYYRNPRQGLISWLAPYELMYPTLLPTMYYYMATICWHFSAVEQATTIFHGLHPHRMKVRYYPTISHHDGGAIYSVDFHPSGDKMATCGQRGRKGDGTIVVWSLKDLREGFKRIVLAEMIHQKILNCVRWSKIDNGRYFACAGDDAEVFVYAYQGRCRGGGSLEASSLMCAESERYKCVHRLIGHTMDILHLEWSQDGRFLASASVDSTVIIWDATKLPSKVVVLDQKREGHLDSVKGISFDPVGKFFTSQSVDKTLKVWTTDDWKCVTNIHKPFQGSGSSTIFLRQDWSPDGAYIVAPGATNNGGPTAQIIARNGWTTDLDFVGHRRTITCIRACPRLLKYTDHKGKLKTVSCFAVASSDKGLSIWSIPSVSRPILVISNLFKHSIMDLAWCGTSLAACSMDGTVRFLDFQAKELGYMLSDTDMAKEFQRMYKTVPRHISSEDSQVNSCIANSERSDLYHGIMDSPEVLLAKRAEVTKVSNLPLPPSEVVASREELVKASPSQPTVQQTVRLKTGKKKITPVFLGGLADDEPALPKTQAPAPITTPTPAREGSPIIPLSNTKKRRIEEVDDSAETAVKITKKEVTRPSASSSAVSELLRKSSGSQLPRIRGSIAQELRPISTYQTEDSTAVFHLPPIRSQLSIAVSRQAAFCQVHTINVDNNFKLVQEASERHAVARITSVDSNAKQLWTLFLDGTVILVEASSRFTIIATQDGFIHIISTSTGRLRYQFALEGMPVQIRLNRDFVLVLSSVGMLWIWDLGAPRIVMKESVLGVLSKGVTVDNVLLLPLGTPVLGLSNGRSLTFCPNLRTWTVLTDRNDYIPTAAILMGPSTSREGILSNLIDRSSERSKLVKVNPEVSTVATEIELERALIAAESLCEPNEYSQLAEKYIHHLEANGMTEKAKEFLDDVRKSELLNAERSQSLLISLISILKKNPRFDAVRRIFLVEDGQKSSDRTTSKNYAHSSPTVMPFVRIDFASHDCSAALQKTVNNLLARLQKPPRLICTFLGFRCDYTVPKKRILRSLALFHNFFLAALSVFLFSSLIAHFYLLRHFESASLAIEIVHVLVYCQGFTSFVFLLWWQKNGIAASFHQSLIRTTSGVGFVKHSKDISKIHSCSFIFGCLIAFLIVVRFGIALFTNLLHSELESPLLDYSLFPVTFRLSLLISSVFFTLSIPAANSILLSLTGIVIAEFQALASDFSEDVNTFQLAVTKHYISVHWKISRLWLLWLHRPVTILFSSQIVIHLLSLLLLAVSGVHRSEWPLEIAIAATLVTNSIVALVLIFIVAIRTRSHGTGLQYPMTALVASERALHDQTYSAVCVYNGFLQHSTFGVFFCDLVLVEKRFVFHSTLILVAATAFFLVYQKEIF</sequence>
<evidence type="ECO:0000256" key="4">
    <source>
        <dbReference type="ARBA" id="ARBA00022737"/>
    </source>
</evidence>
<dbReference type="InterPro" id="IPR015943">
    <property type="entry name" value="WD40/YVTN_repeat-like_dom_sf"/>
</dbReference>
<feature type="transmembrane region" description="Helical" evidence="10">
    <location>
        <begin position="1451"/>
        <end position="1469"/>
    </location>
</feature>
<accession>A0AA39IAI5</accession>
<dbReference type="GO" id="GO:0006351">
    <property type="term" value="P:DNA-templated transcription"/>
    <property type="evidence" value="ECO:0007669"/>
    <property type="project" value="InterPro"/>
</dbReference>
<dbReference type="GO" id="GO:0005634">
    <property type="term" value="C:nucleus"/>
    <property type="evidence" value="ECO:0007669"/>
    <property type="project" value="UniProtKB-SubCell"/>
</dbReference>
<keyword evidence="14" id="KW-1185">Reference proteome</keyword>
<evidence type="ECO:0000256" key="10">
    <source>
        <dbReference type="SAM" id="Phobius"/>
    </source>
</evidence>
<keyword evidence="6" id="KW-0805">Transcription regulation</keyword>
<evidence type="ECO:0000259" key="11">
    <source>
        <dbReference type="Pfam" id="PF07569"/>
    </source>
</evidence>
<evidence type="ECO:0000256" key="6">
    <source>
        <dbReference type="ARBA" id="ARBA00023015"/>
    </source>
</evidence>
<keyword evidence="3 9" id="KW-0853">WD repeat</keyword>
<dbReference type="InterPro" id="IPR011494">
    <property type="entry name" value="HIRA-like_C"/>
</dbReference>
<dbReference type="InterPro" id="IPR001680">
    <property type="entry name" value="WD40_rpt"/>
</dbReference>
<evidence type="ECO:0008006" key="15">
    <source>
        <dbReference type="Google" id="ProtNLM"/>
    </source>
</evidence>
<dbReference type="Proteomes" id="UP001175271">
    <property type="component" value="Unassembled WGS sequence"/>
</dbReference>
<keyword evidence="10" id="KW-0472">Membrane</keyword>
<name>A0AA39IAI5_9BILA</name>
<dbReference type="GO" id="GO:0006355">
    <property type="term" value="P:regulation of DNA-templated transcription"/>
    <property type="evidence" value="ECO:0007669"/>
    <property type="project" value="InterPro"/>
</dbReference>
<dbReference type="PROSITE" id="PS50294">
    <property type="entry name" value="WD_REPEATS_REGION"/>
    <property type="match status" value="2"/>
</dbReference>